<comment type="similarity">
    <text evidence="2 8">Belongs to the 4-toluene sulfonate uptake permease (TSUP) (TC 2.A.102) family.</text>
</comment>
<proteinExistence type="inferred from homology"/>
<dbReference type="GO" id="GO:0005886">
    <property type="term" value="C:plasma membrane"/>
    <property type="evidence" value="ECO:0007669"/>
    <property type="project" value="UniProtKB-SubCell"/>
</dbReference>
<dbReference type="PANTHER" id="PTHR30269">
    <property type="entry name" value="TRANSMEMBRANE PROTEIN YFCA"/>
    <property type="match status" value="1"/>
</dbReference>
<name>A0A6J4KYA9_9CHLR</name>
<evidence type="ECO:0000256" key="2">
    <source>
        <dbReference type="ARBA" id="ARBA00009142"/>
    </source>
</evidence>
<keyword evidence="6 8" id="KW-1133">Transmembrane helix</keyword>
<keyword evidence="7 8" id="KW-0472">Membrane</keyword>
<evidence type="ECO:0000256" key="1">
    <source>
        <dbReference type="ARBA" id="ARBA00004651"/>
    </source>
</evidence>
<keyword evidence="3" id="KW-0813">Transport</keyword>
<protein>
    <recommendedName>
        <fullName evidence="8">Probable membrane transporter protein</fullName>
    </recommendedName>
</protein>
<dbReference type="EMBL" id="CADCTR010001880">
    <property type="protein sequence ID" value="CAA9317336.1"/>
    <property type="molecule type" value="Genomic_DNA"/>
</dbReference>
<comment type="subcellular location">
    <subcellularLocation>
        <location evidence="1 8">Cell membrane</location>
        <topology evidence="1 8">Multi-pass membrane protein</topology>
    </subcellularLocation>
</comment>
<dbReference type="PANTHER" id="PTHR30269:SF37">
    <property type="entry name" value="MEMBRANE TRANSPORTER PROTEIN"/>
    <property type="match status" value="1"/>
</dbReference>
<dbReference type="InterPro" id="IPR002781">
    <property type="entry name" value="TM_pro_TauE-like"/>
</dbReference>
<reference evidence="9" key="1">
    <citation type="submission" date="2020-02" db="EMBL/GenBank/DDBJ databases">
        <authorList>
            <person name="Meier V. D."/>
        </authorList>
    </citation>
    <scope>NUCLEOTIDE SEQUENCE</scope>
    <source>
        <strain evidence="9">AVDCRST_MAG93</strain>
    </source>
</reference>
<evidence type="ECO:0000256" key="6">
    <source>
        <dbReference type="ARBA" id="ARBA00022989"/>
    </source>
</evidence>
<gene>
    <name evidence="9" type="ORF">AVDCRST_MAG93-5566</name>
</gene>
<evidence type="ECO:0000256" key="7">
    <source>
        <dbReference type="ARBA" id="ARBA00023136"/>
    </source>
</evidence>
<evidence type="ECO:0000256" key="4">
    <source>
        <dbReference type="ARBA" id="ARBA00022475"/>
    </source>
</evidence>
<dbReference type="InterPro" id="IPR052017">
    <property type="entry name" value="TSUP"/>
</dbReference>
<evidence type="ECO:0000256" key="8">
    <source>
        <dbReference type="RuleBase" id="RU363041"/>
    </source>
</evidence>
<feature type="transmembrane region" description="Helical" evidence="8">
    <location>
        <begin position="98"/>
        <end position="115"/>
    </location>
</feature>
<evidence type="ECO:0000313" key="9">
    <source>
        <dbReference type="EMBL" id="CAA9317336.1"/>
    </source>
</evidence>
<keyword evidence="5 8" id="KW-0812">Transmembrane</keyword>
<feature type="transmembrane region" description="Helical" evidence="8">
    <location>
        <begin position="30"/>
        <end position="56"/>
    </location>
</feature>
<organism evidence="9">
    <name type="scientific">uncultured Chloroflexia bacterium</name>
    <dbReference type="NCBI Taxonomy" id="1672391"/>
    <lineage>
        <taxon>Bacteria</taxon>
        <taxon>Bacillati</taxon>
        <taxon>Chloroflexota</taxon>
        <taxon>Chloroflexia</taxon>
        <taxon>environmental samples</taxon>
    </lineage>
</organism>
<accession>A0A6J4KYA9</accession>
<evidence type="ECO:0000256" key="3">
    <source>
        <dbReference type="ARBA" id="ARBA00022448"/>
    </source>
</evidence>
<dbReference type="AlphaFoldDB" id="A0A6J4KYA9"/>
<keyword evidence="4 8" id="KW-1003">Cell membrane</keyword>
<dbReference type="Pfam" id="PF01925">
    <property type="entry name" value="TauE"/>
    <property type="match status" value="1"/>
</dbReference>
<sequence>MALSNTHALGSGFSVSCEEMARFPLLPLEIIFVLLAASAAFTVSAAAGLGGSLILVPALALVMGTKEGVALAALLLALNNIVKVFAYRQSIPLAKSALVIVLTIAGSAVGASLLVVAPESIVSVAVVGCIALSLLGERLNPGSRARRAATPPLAFASGATSGFTGTSGPLKGIALRNLQLDRFHMAGAASAVSLAGDLTKTAVFTDAGLLGPESLTVAALCAPVMLVATFTGRMLNRTVAERGYAILFWTVMCGYSARLLLA</sequence>
<evidence type="ECO:0000256" key="5">
    <source>
        <dbReference type="ARBA" id="ARBA00022692"/>
    </source>
</evidence>
<feature type="transmembrane region" description="Helical" evidence="8">
    <location>
        <begin position="243"/>
        <end position="261"/>
    </location>
</feature>